<dbReference type="InterPro" id="IPR003416">
    <property type="entry name" value="MgtC/SapB/SrpB/YhiD_fam"/>
</dbReference>
<feature type="transmembrane region" description="Helical" evidence="7">
    <location>
        <begin position="6"/>
        <end position="29"/>
    </location>
</feature>
<sequence>MLGVLSFGLTAESLLRIALAVIAGGILGFERQHHGRAAGLRTIMIVCLASCVAMVVSDIFYRESFQATGTTHPDPARLAAGVLAGMGFLGAGVIVHQQKTNITRGVTTAATLWFSAIIGICFGAGAIGLGAVGTGIATVVLYFVPKFERNIQKDAYADLAVRMNQVADVETVTGAIESLDAKVKGMSWEEDLATGERFLKFHVKFKSQRSKTLPQQLMSSLSALPGVKTIHWQG</sequence>
<feature type="domain" description="MgtC/SapB/SrpB/YhiD N-terminal" evidence="8">
    <location>
        <begin position="18"/>
        <end position="149"/>
    </location>
</feature>
<gene>
    <name evidence="9" type="ORF">KBB96_16125</name>
</gene>
<evidence type="ECO:0000256" key="3">
    <source>
        <dbReference type="ARBA" id="ARBA00022475"/>
    </source>
</evidence>
<evidence type="ECO:0000313" key="10">
    <source>
        <dbReference type="Proteomes" id="UP000676169"/>
    </source>
</evidence>
<evidence type="ECO:0000259" key="8">
    <source>
        <dbReference type="Pfam" id="PF02308"/>
    </source>
</evidence>
<evidence type="ECO:0000256" key="6">
    <source>
        <dbReference type="ARBA" id="ARBA00023136"/>
    </source>
</evidence>
<dbReference type="EMBL" id="CP073100">
    <property type="protein sequence ID" value="QUE50384.1"/>
    <property type="molecule type" value="Genomic_DNA"/>
</dbReference>
<protein>
    <submittedName>
        <fullName evidence="9">MgtC/SapB family protein</fullName>
    </submittedName>
</protein>
<dbReference type="PRINTS" id="PR01837">
    <property type="entry name" value="MGTCSAPBPROT"/>
</dbReference>
<keyword evidence="5 7" id="KW-1133">Transmembrane helix</keyword>
<keyword evidence="4 7" id="KW-0812">Transmembrane</keyword>
<feature type="transmembrane region" description="Helical" evidence="7">
    <location>
        <begin position="126"/>
        <end position="144"/>
    </location>
</feature>
<evidence type="ECO:0000313" key="9">
    <source>
        <dbReference type="EMBL" id="QUE50384.1"/>
    </source>
</evidence>
<evidence type="ECO:0000256" key="5">
    <source>
        <dbReference type="ARBA" id="ARBA00022989"/>
    </source>
</evidence>
<keyword evidence="3" id="KW-1003">Cell membrane</keyword>
<evidence type="ECO:0000256" key="1">
    <source>
        <dbReference type="ARBA" id="ARBA00004651"/>
    </source>
</evidence>
<accession>A0A975IYQ3</accession>
<dbReference type="KEGG" id="lamb:KBB96_16125"/>
<dbReference type="Pfam" id="PF02308">
    <property type="entry name" value="MgtC"/>
    <property type="match status" value="1"/>
</dbReference>
<comment type="similarity">
    <text evidence="2">Belongs to the MgtC/SapB family.</text>
</comment>
<dbReference type="RefSeq" id="WP_211630524.1">
    <property type="nucleotide sequence ID" value="NZ_CP073100.1"/>
</dbReference>
<keyword evidence="10" id="KW-1185">Reference proteome</keyword>
<dbReference type="PANTHER" id="PTHR33778">
    <property type="entry name" value="PROTEIN MGTC"/>
    <property type="match status" value="1"/>
</dbReference>
<feature type="transmembrane region" description="Helical" evidence="7">
    <location>
        <begin position="38"/>
        <end position="56"/>
    </location>
</feature>
<comment type="subcellular location">
    <subcellularLocation>
        <location evidence="1">Cell membrane</location>
        <topology evidence="1">Multi-pass membrane protein</topology>
    </subcellularLocation>
</comment>
<dbReference type="GO" id="GO:0005886">
    <property type="term" value="C:plasma membrane"/>
    <property type="evidence" value="ECO:0007669"/>
    <property type="project" value="UniProtKB-SubCell"/>
</dbReference>
<name>A0A975IYQ3_9BACT</name>
<reference evidence="9" key="1">
    <citation type="submission" date="2021-04" db="EMBL/GenBank/DDBJ databases">
        <title>Luteolibacter sp. 32A isolated from the skin of an Anderson's salamander (Ambystoma andersonii).</title>
        <authorList>
            <person name="Spergser J."/>
            <person name="Busse H.-J."/>
        </authorList>
    </citation>
    <scope>NUCLEOTIDE SEQUENCE</scope>
    <source>
        <strain evidence="9">32A</strain>
    </source>
</reference>
<evidence type="ECO:0000256" key="2">
    <source>
        <dbReference type="ARBA" id="ARBA00009298"/>
    </source>
</evidence>
<organism evidence="9 10">
    <name type="scientific">Luteolibacter ambystomatis</name>
    <dbReference type="NCBI Taxonomy" id="2824561"/>
    <lineage>
        <taxon>Bacteria</taxon>
        <taxon>Pseudomonadati</taxon>
        <taxon>Verrucomicrobiota</taxon>
        <taxon>Verrucomicrobiia</taxon>
        <taxon>Verrucomicrobiales</taxon>
        <taxon>Verrucomicrobiaceae</taxon>
        <taxon>Luteolibacter</taxon>
    </lineage>
</organism>
<dbReference type="AlphaFoldDB" id="A0A975IYQ3"/>
<proteinExistence type="inferred from homology"/>
<dbReference type="Proteomes" id="UP000676169">
    <property type="component" value="Chromosome"/>
</dbReference>
<dbReference type="InterPro" id="IPR049177">
    <property type="entry name" value="MgtC_SapB_SrpB_YhiD_N"/>
</dbReference>
<evidence type="ECO:0000256" key="4">
    <source>
        <dbReference type="ARBA" id="ARBA00022692"/>
    </source>
</evidence>
<evidence type="ECO:0000256" key="7">
    <source>
        <dbReference type="SAM" id="Phobius"/>
    </source>
</evidence>
<dbReference type="PANTHER" id="PTHR33778:SF1">
    <property type="entry name" value="MAGNESIUM TRANSPORTER YHID-RELATED"/>
    <property type="match status" value="1"/>
</dbReference>
<feature type="transmembrane region" description="Helical" evidence="7">
    <location>
        <begin position="76"/>
        <end position="95"/>
    </location>
</feature>
<keyword evidence="6 7" id="KW-0472">Membrane</keyword>